<proteinExistence type="predicted"/>
<sequence length="38" mass="4273">RLYRKYGYAPVSREEVSRHLTVVTLEKAADADSYVASA</sequence>
<gene>
    <name evidence="1" type="ORF">ADK38_16545</name>
</gene>
<comment type="caution">
    <text evidence="1">The sequence shown here is derived from an EMBL/GenBank/DDBJ whole genome shotgun (WGS) entry which is preliminary data.</text>
</comment>
<dbReference type="EMBL" id="LGUT01001394">
    <property type="protein sequence ID" value="KOG89023.1"/>
    <property type="molecule type" value="Genomic_DNA"/>
</dbReference>
<organism evidence="1 2">
    <name type="scientific">Streptomyces varsoviensis</name>
    <dbReference type="NCBI Taxonomy" id="67373"/>
    <lineage>
        <taxon>Bacteria</taxon>
        <taxon>Bacillati</taxon>
        <taxon>Actinomycetota</taxon>
        <taxon>Actinomycetes</taxon>
        <taxon>Kitasatosporales</taxon>
        <taxon>Streptomycetaceae</taxon>
        <taxon>Streptomyces</taxon>
    </lineage>
</organism>
<accession>A0ABR5J6P2</accession>
<reference evidence="1 2" key="1">
    <citation type="submission" date="2015-07" db="EMBL/GenBank/DDBJ databases">
        <authorList>
            <person name="Ju K.-S."/>
            <person name="Doroghazi J.R."/>
            <person name="Metcalf W.W."/>
        </authorList>
    </citation>
    <scope>NUCLEOTIDE SEQUENCE [LARGE SCALE GENOMIC DNA]</scope>
    <source>
        <strain evidence="1 2">NRRL B-3589</strain>
    </source>
</reference>
<evidence type="ECO:0000313" key="2">
    <source>
        <dbReference type="Proteomes" id="UP000037020"/>
    </source>
</evidence>
<name>A0ABR5J6P2_9ACTN</name>
<dbReference type="Proteomes" id="UP000037020">
    <property type="component" value="Unassembled WGS sequence"/>
</dbReference>
<feature type="non-terminal residue" evidence="1">
    <location>
        <position position="1"/>
    </location>
</feature>
<evidence type="ECO:0000313" key="1">
    <source>
        <dbReference type="EMBL" id="KOG89023.1"/>
    </source>
</evidence>
<keyword evidence="2" id="KW-1185">Reference proteome</keyword>
<protein>
    <submittedName>
        <fullName evidence="1">Acetyltransferase</fullName>
    </submittedName>
</protein>